<dbReference type="EMBL" id="CAJVQA010001479">
    <property type="protein sequence ID" value="CAG8515890.1"/>
    <property type="molecule type" value="Genomic_DNA"/>
</dbReference>
<dbReference type="AlphaFoldDB" id="A0A9N9A2T5"/>
<sequence length="115" mass="13520">MSSLSSSSQTQRYNLRKRKRVDLSSSSQAQTYNFRKREYVGYNCGRNVLYIVYNYFIMAQMASENLIFSSFLPLTKESSFQLAKRISNGLRPEIPKNPPQCYKDQMNQCWDHNPE</sequence>
<feature type="region of interest" description="Disordered" evidence="1">
    <location>
        <begin position="1"/>
        <end position="27"/>
    </location>
</feature>
<gene>
    <name evidence="2" type="ORF">CPELLU_LOCUS3145</name>
</gene>
<protein>
    <submittedName>
        <fullName evidence="2">23479_t:CDS:1</fullName>
    </submittedName>
</protein>
<comment type="caution">
    <text evidence="2">The sequence shown here is derived from an EMBL/GenBank/DDBJ whole genome shotgun (WGS) entry which is preliminary data.</text>
</comment>
<reference evidence="2" key="1">
    <citation type="submission" date="2021-06" db="EMBL/GenBank/DDBJ databases">
        <authorList>
            <person name="Kallberg Y."/>
            <person name="Tangrot J."/>
            <person name="Rosling A."/>
        </authorList>
    </citation>
    <scope>NUCLEOTIDE SEQUENCE</scope>
    <source>
        <strain evidence="2">FL966</strain>
    </source>
</reference>
<evidence type="ECO:0000256" key="1">
    <source>
        <dbReference type="SAM" id="MobiDB-lite"/>
    </source>
</evidence>
<keyword evidence="3" id="KW-1185">Reference proteome</keyword>
<evidence type="ECO:0000313" key="2">
    <source>
        <dbReference type="EMBL" id="CAG8515890.1"/>
    </source>
</evidence>
<dbReference type="Proteomes" id="UP000789759">
    <property type="component" value="Unassembled WGS sequence"/>
</dbReference>
<name>A0A9N9A2T5_9GLOM</name>
<evidence type="ECO:0000313" key="3">
    <source>
        <dbReference type="Proteomes" id="UP000789759"/>
    </source>
</evidence>
<accession>A0A9N9A2T5</accession>
<proteinExistence type="predicted"/>
<organism evidence="2 3">
    <name type="scientific">Cetraspora pellucida</name>
    <dbReference type="NCBI Taxonomy" id="1433469"/>
    <lineage>
        <taxon>Eukaryota</taxon>
        <taxon>Fungi</taxon>
        <taxon>Fungi incertae sedis</taxon>
        <taxon>Mucoromycota</taxon>
        <taxon>Glomeromycotina</taxon>
        <taxon>Glomeromycetes</taxon>
        <taxon>Diversisporales</taxon>
        <taxon>Gigasporaceae</taxon>
        <taxon>Cetraspora</taxon>
    </lineage>
</organism>